<feature type="transmembrane region" description="Helical" evidence="12">
    <location>
        <begin position="601"/>
        <end position="622"/>
    </location>
</feature>
<dbReference type="Pfam" id="PF02687">
    <property type="entry name" value="FtsX"/>
    <property type="match status" value="1"/>
</dbReference>
<keyword evidence="10 12" id="KW-0472">Membrane</keyword>
<feature type="transmembrane region" description="Helical" evidence="12">
    <location>
        <begin position="511"/>
        <end position="535"/>
    </location>
</feature>
<evidence type="ECO:0000256" key="4">
    <source>
        <dbReference type="ARBA" id="ARBA00022519"/>
    </source>
</evidence>
<dbReference type="GO" id="GO:0022857">
    <property type="term" value="F:transmembrane transporter activity"/>
    <property type="evidence" value="ECO:0007669"/>
    <property type="project" value="UniProtKB-ARBA"/>
</dbReference>
<sequence>MAFLSLKHIHKSYHLNGEPDFKVLKGIDLDFNKGEFVSILGESGGGKTTLMNIIGGLDSNYSGDVYLNGKSLKHDTTKQLDNYRRQTIGFVFQNFHLIGHLTVLDNVMVSLEMTNLSHRKQVKRAKELLDRVGLKEHIHKYPNQLSGGQQQRVAIARALASDPSVIIADEPTGALDATNTDEILKLLDSIAQEGKLVITVTHSQKVADYGTRIVHMQDGVIDSDKRIKEPYKANNSRLVASKPLSFGNTIKMTLKQMKYNLGRNILITIGGAIGIFSVILMLGLGNGVKGYMNHEIFSQANPSAIQVQKNKGSLNDNDFKRLKNVKGVEKVEKVVDTDGTVQNGKQNLKENLMTYSSVFKDSNIKAGHKPGNNEIIISKDVASKLNKKHPYDIVGKTYQVKVMGVNKQHQPVTMLKSLKVSGVMGTGNMFFNTTGTISTNYNTANQMYQSHHLTAQSPYYVAKSSGDISNVSPVQDRITSLKTGKKQTYAAQGIGTMAKTLNTYVNVAVDILASIAAISLLVSAIMIIVVMYISVSERTKEIGILRALGVTKHNVRLLFISESFFLGLFSAIFAEIIAFLVQGGINGAFNGMIHYNIANISMSNAIFGLAVAIIINILAALIPAAKGARLDPVESMSK</sequence>
<feature type="domain" description="ABC transporter" evidence="13">
    <location>
        <begin position="4"/>
        <end position="243"/>
    </location>
</feature>
<gene>
    <name evidence="14" type="ORF">WR164_12720</name>
</gene>
<dbReference type="PROSITE" id="PS00211">
    <property type="entry name" value="ABC_TRANSPORTER_1"/>
    <property type="match status" value="1"/>
</dbReference>
<name>A0A9W6B2R0_9LACO</name>
<dbReference type="InterPro" id="IPR003593">
    <property type="entry name" value="AAA+_ATPase"/>
</dbReference>
<keyword evidence="15" id="KW-1185">Reference proteome</keyword>
<dbReference type="Pfam" id="PF00005">
    <property type="entry name" value="ABC_tran"/>
    <property type="match status" value="1"/>
</dbReference>
<dbReference type="Proteomes" id="UP001144204">
    <property type="component" value="Unassembled WGS sequence"/>
</dbReference>
<dbReference type="GO" id="GO:0098796">
    <property type="term" value="C:membrane protein complex"/>
    <property type="evidence" value="ECO:0007669"/>
    <property type="project" value="UniProtKB-ARBA"/>
</dbReference>
<dbReference type="PROSITE" id="PS50893">
    <property type="entry name" value="ABC_TRANSPORTER_2"/>
    <property type="match status" value="1"/>
</dbReference>
<dbReference type="Gene3D" id="3.40.50.300">
    <property type="entry name" value="P-loop containing nucleotide triphosphate hydrolases"/>
    <property type="match status" value="1"/>
</dbReference>
<dbReference type="PANTHER" id="PTHR42798">
    <property type="entry name" value="LIPOPROTEIN-RELEASING SYSTEM ATP-BINDING PROTEIN LOLD"/>
    <property type="match status" value="1"/>
</dbReference>
<dbReference type="RefSeq" id="WP_286136755.1">
    <property type="nucleotide sequence ID" value="NZ_BRPL01000002.1"/>
</dbReference>
<evidence type="ECO:0000256" key="11">
    <source>
        <dbReference type="ARBA" id="ARBA00038388"/>
    </source>
</evidence>
<evidence type="ECO:0000313" key="15">
    <source>
        <dbReference type="Proteomes" id="UP001144204"/>
    </source>
</evidence>
<dbReference type="InterPro" id="IPR003838">
    <property type="entry name" value="ABC3_permease_C"/>
</dbReference>
<keyword evidence="3" id="KW-1003">Cell membrane</keyword>
<dbReference type="GO" id="GO:0006865">
    <property type="term" value="P:amino acid transport"/>
    <property type="evidence" value="ECO:0007669"/>
    <property type="project" value="UniProtKB-KW"/>
</dbReference>
<evidence type="ECO:0000256" key="12">
    <source>
        <dbReference type="SAM" id="Phobius"/>
    </source>
</evidence>
<reference evidence="14" key="2">
    <citation type="journal article" date="2023" name="PLoS ONE">
        <title>Philodulcilactobacillus myokoensis gen. nov., sp. nov., a fructophilic, acidophilic, and agar-phobic lactic acid bacterium isolated from fermented vegetable extracts.</title>
        <authorList>
            <person name="Kouya T."/>
            <person name="Ishiyama Y."/>
            <person name="Ohashi S."/>
            <person name="Kumakubo R."/>
            <person name="Yamazaki T."/>
            <person name="Otaki T."/>
        </authorList>
    </citation>
    <scope>NUCLEOTIDE SEQUENCE</scope>
    <source>
        <strain evidence="14">WR16-4</strain>
    </source>
</reference>
<protein>
    <submittedName>
        <fullName evidence="14">ABC transporter ATP-binding protein</fullName>
    </submittedName>
</protein>
<evidence type="ECO:0000313" key="14">
    <source>
        <dbReference type="EMBL" id="GLB47293.1"/>
    </source>
</evidence>
<dbReference type="GO" id="GO:0005886">
    <property type="term" value="C:plasma membrane"/>
    <property type="evidence" value="ECO:0007669"/>
    <property type="project" value="UniProtKB-SubCell"/>
</dbReference>
<evidence type="ECO:0000256" key="5">
    <source>
        <dbReference type="ARBA" id="ARBA00022692"/>
    </source>
</evidence>
<organism evidence="14 15">
    <name type="scientific">Philodulcilactobacillus myokoensis</name>
    <dbReference type="NCBI Taxonomy" id="2929573"/>
    <lineage>
        <taxon>Bacteria</taxon>
        <taxon>Bacillati</taxon>
        <taxon>Bacillota</taxon>
        <taxon>Bacilli</taxon>
        <taxon>Lactobacillales</taxon>
        <taxon>Lactobacillaceae</taxon>
        <taxon>Philodulcilactobacillus</taxon>
    </lineage>
</organism>
<comment type="similarity">
    <text evidence="11">Belongs to the ABC transporter superfamily. Macrolide exporter (TC 3.A.1.122) family.</text>
</comment>
<keyword evidence="8" id="KW-0029">Amino-acid transport</keyword>
<keyword evidence="7 14" id="KW-0067">ATP-binding</keyword>
<comment type="caution">
    <text evidence="14">The sequence shown here is derived from an EMBL/GenBank/DDBJ whole genome shotgun (WGS) entry which is preliminary data.</text>
</comment>
<keyword evidence="6" id="KW-0547">Nucleotide-binding</keyword>
<evidence type="ECO:0000256" key="2">
    <source>
        <dbReference type="ARBA" id="ARBA00022448"/>
    </source>
</evidence>
<keyword evidence="5 12" id="KW-0812">Transmembrane</keyword>
<dbReference type="InterPro" id="IPR027417">
    <property type="entry name" value="P-loop_NTPase"/>
</dbReference>
<dbReference type="FunFam" id="3.40.50.300:FF:000032">
    <property type="entry name" value="Export ABC transporter ATP-binding protein"/>
    <property type="match status" value="1"/>
</dbReference>
<dbReference type="SUPFAM" id="SSF52540">
    <property type="entry name" value="P-loop containing nucleoside triphosphate hydrolases"/>
    <property type="match status" value="1"/>
</dbReference>
<feature type="transmembrane region" description="Helical" evidence="12">
    <location>
        <begin position="265"/>
        <end position="284"/>
    </location>
</feature>
<dbReference type="SMART" id="SM00382">
    <property type="entry name" value="AAA"/>
    <property type="match status" value="1"/>
</dbReference>
<evidence type="ECO:0000256" key="3">
    <source>
        <dbReference type="ARBA" id="ARBA00022475"/>
    </source>
</evidence>
<keyword evidence="9 12" id="KW-1133">Transmembrane helix</keyword>
<evidence type="ECO:0000256" key="8">
    <source>
        <dbReference type="ARBA" id="ARBA00022970"/>
    </source>
</evidence>
<accession>A0A9W6B2R0</accession>
<keyword evidence="2" id="KW-0813">Transport</keyword>
<evidence type="ECO:0000256" key="9">
    <source>
        <dbReference type="ARBA" id="ARBA00022989"/>
    </source>
</evidence>
<dbReference type="PANTHER" id="PTHR42798:SF6">
    <property type="entry name" value="CELL DIVISION ATP-BINDING PROTEIN FTSE"/>
    <property type="match status" value="1"/>
</dbReference>
<evidence type="ECO:0000256" key="1">
    <source>
        <dbReference type="ARBA" id="ARBA00004429"/>
    </source>
</evidence>
<comment type="subcellular location">
    <subcellularLocation>
        <location evidence="1">Cell inner membrane</location>
        <topology evidence="1">Multi-pass membrane protein</topology>
    </subcellularLocation>
</comment>
<feature type="transmembrane region" description="Helical" evidence="12">
    <location>
        <begin position="555"/>
        <end position="581"/>
    </location>
</feature>
<dbReference type="Pfam" id="PF12704">
    <property type="entry name" value="MacB_PCD"/>
    <property type="match status" value="1"/>
</dbReference>
<evidence type="ECO:0000256" key="10">
    <source>
        <dbReference type="ARBA" id="ARBA00023136"/>
    </source>
</evidence>
<dbReference type="InterPro" id="IPR003439">
    <property type="entry name" value="ABC_transporter-like_ATP-bd"/>
</dbReference>
<dbReference type="GO" id="GO:0016887">
    <property type="term" value="F:ATP hydrolysis activity"/>
    <property type="evidence" value="ECO:0007669"/>
    <property type="project" value="InterPro"/>
</dbReference>
<evidence type="ECO:0000259" key="13">
    <source>
        <dbReference type="PROSITE" id="PS50893"/>
    </source>
</evidence>
<keyword evidence="4" id="KW-0997">Cell inner membrane</keyword>
<dbReference type="InterPro" id="IPR025857">
    <property type="entry name" value="MacB_PCD"/>
</dbReference>
<evidence type="ECO:0000256" key="6">
    <source>
        <dbReference type="ARBA" id="ARBA00022741"/>
    </source>
</evidence>
<evidence type="ECO:0000256" key="7">
    <source>
        <dbReference type="ARBA" id="ARBA00022840"/>
    </source>
</evidence>
<dbReference type="InterPro" id="IPR017871">
    <property type="entry name" value="ABC_transporter-like_CS"/>
</dbReference>
<dbReference type="EMBL" id="BRPL01000002">
    <property type="protein sequence ID" value="GLB47293.1"/>
    <property type="molecule type" value="Genomic_DNA"/>
</dbReference>
<reference evidence="14" key="1">
    <citation type="submission" date="2022-07" db="EMBL/GenBank/DDBJ databases">
        <authorList>
            <person name="Kouya T."/>
            <person name="Ishiyama Y."/>
        </authorList>
    </citation>
    <scope>NUCLEOTIDE SEQUENCE</scope>
    <source>
        <strain evidence="14">WR16-4</strain>
    </source>
</reference>
<proteinExistence type="inferred from homology"/>
<dbReference type="AlphaFoldDB" id="A0A9W6B2R0"/>
<dbReference type="InterPro" id="IPR017911">
    <property type="entry name" value="MacB-like_ATP-bd"/>
</dbReference>
<dbReference type="GO" id="GO:0005524">
    <property type="term" value="F:ATP binding"/>
    <property type="evidence" value="ECO:0007669"/>
    <property type="project" value="UniProtKB-KW"/>
</dbReference>
<dbReference type="CDD" id="cd03255">
    <property type="entry name" value="ABC_MJ0796_LolCDE_FtsE"/>
    <property type="match status" value="1"/>
</dbReference>